<feature type="chain" id="PRO_5045265684" description="Adhesin domain-containing protein" evidence="1">
    <location>
        <begin position="24"/>
        <end position="287"/>
    </location>
</feature>
<feature type="signal peptide" evidence="1">
    <location>
        <begin position="1"/>
        <end position="23"/>
    </location>
</feature>
<accession>A0ABX7I489</accession>
<evidence type="ECO:0000256" key="1">
    <source>
        <dbReference type="SAM" id="SignalP"/>
    </source>
</evidence>
<protein>
    <recommendedName>
        <fullName evidence="4">Adhesin domain-containing protein</fullName>
    </recommendedName>
</protein>
<dbReference type="RefSeq" id="WP_204661384.1">
    <property type="nucleotide sequence ID" value="NZ_CP056775.1"/>
</dbReference>
<evidence type="ECO:0000313" key="2">
    <source>
        <dbReference type="EMBL" id="QRR00382.1"/>
    </source>
</evidence>
<evidence type="ECO:0008006" key="4">
    <source>
        <dbReference type="Google" id="ProtNLM"/>
    </source>
</evidence>
<keyword evidence="1" id="KW-0732">Signal</keyword>
<keyword evidence="3" id="KW-1185">Reference proteome</keyword>
<dbReference type="EMBL" id="CP056775">
    <property type="protein sequence ID" value="QRR00382.1"/>
    <property type="molecule type" value="Genomic_DNA"/>
</dbReference>
<gene>
    <name evidence="2" type="ORF">HWI92_05390</name>
</gene>
<reference evidence="2 3" key="1">
    <citation type="submission" date="2020-06" db="EMBL/GenBank/DDBJ databases">
        <title>Dyadobacter sandarakinus sp. nov., isolated from the soil of the Arctic Yellow River Station.</title>
        <authorList>
            <person name="Zhang Y."/>
            <person name="Peng F."/>
        </authorList>
    </citation>
    <scope>NUCLEOTIDE SEQUENCE [LARGE SCALE GENOMIC DNA]</scope>
    <source>
        <strain evidence="2 3">Q3-56</strain>
    </source>
</reference>
<sequence>MKTFTIPILAGMLLGYVPTTAQKAEFNEHVSKMFTLPQNAAGHVLAIYNINGFVKVEGYTGNEIRIEVSKTITGRDEAGVTKGRQELQIGFDEQSDSLVVYVAAPFDSRPNKKVRDWTRHEPSFDFRLDFTIKVPQGISLHVATVNDGEVTIGNVDGRIEAANVNGGVTIASARKAASAHTINGDVIIDYLAVPSGASDFKTLNGDIRVTYPAGLSADCEFRSFNGGFYTDFPNVETLPARVIKNTESTPGKTTYKLSTDTLIRIGKGGQALRFETFNGDIYIKKQS</sequence>
<name>A0ABX7I489_9BACT</name>
<organism evidence="2 3">
    <name type="scientific">Dyadobacter sandarakinus</name>
    <dbReference type="NCBI Taxonomy" id="2747268"/>
    <lineage>
        <taxon>Bacteria</taxon>
        <taxon>Pseudomonadati</taxon>
        <taxon>Bacteroidota</taxon>
        <taxon>Cytophagia</taxon>
        <taxon>Cytophagales</taxon>
        <taxon>Spirosomataceae</taxon>
        <taxon>Dyadobacter</taxon>
    </lineage>
</organism>
<dbReference type="Proteomes" id="UP000612680">
    <property type="component" value="Chromosome"/>
</dbReference>
<proteinExistence type="predicted"/>
<evidence type="ECO:0000313" key="3">
    <source>
        <dbReference type="Proteomes" id="UP000612680"/>
    </source>
</evidence>